<comment type="caution">
    <text evidence="1">The sequence shown here is derived from an EMBL/GenBank/DDBJ whole genome shotgun (WGS) entry which is preliminary data.</text>
</comment>
<evidence type="ECO:0000313" key="1">
    <source>
        <dbReference type="EMBL" id="KLJ05943.1"/>
    </source>
</evidence>
<organism evidence="1 2">
    <name type="scientific">Blastomyces silverae</name>
    <dbReference type="NCBI Taxonomy" id="2060906"/>
    <lineage>
        <taxon>Eukaryota</taxon>
        <taxon>Fungi</taxon>
        <taxon>Dikarya</taxon>
        <taxon>Ascomycota</taxon>
        <taxon>Pezizomycotina</taxon>
        <taxon>Eurotiomycetes</taxon>
        <taxon>Eurotiomycetidae</taxon>
        <taxon>Onygenales</taxon>
        <taxon>Ajellomycetaceae</taxon>
        <taxon>Blastomyces</taxon>
    </lineage>
</organism>
<keyword evidence="2" id="KW-1185">Reference proteome</keyword>
<proteinExistence type="predicted"/>
<accession>A0A0H1B4F2</accession>
<sequence length="67" mass="7582">MKAKFLRSLVLSPFGPIVSGFSTRLTKRCYYYAQLSRIGSCPVTLGTIQNVPYIRRVTFKVEAQVHS</sequence>
<dbReference type="AlphaFoldDB" id="A0A0H1B4F2"/>
<dbReference type="Proteomes" id="UP000053573">
    <property type="component" value="Unassembled WGS sequence"/>
</dbReference>
<protein>
    <submittedName>
        <fullName evidence="1">Uncharacterized protein</fullName>
    </submittedName>
</protein>
<evidence type="ECO:0000313" key="2">
    <source>
        <dbReference type="Proteomes" id="UP000053573"/>
    </source>
</evidence>
<gene>
    <name evidence="1" type="ORF">EMPG_10651</name>
</gene>
<name>A0A0H1B4F2_9EURO</name>
<feature type="non-terminal residue" evidence="1">
    <location>
        <position position="67"/>
    </location>
</feature>
<dbReference type="EMBL" id="LDEV01003395">
    <property type="protein sequence ID" value="KLJ05943.1"/>
    <property type="molecule type" value="Genomic_DNA"/>
</dbReference>
<reference evidence="2" key="1">
    <citation type="journal article" date="2015" name="PLoS Genet.">
        <title>The dynamic genome and transcriptome of the human fungal pathogen Blastomyces and close relative Emmonsia.</title>
        <authorList>
            <person name="Munoz J.F."/>
            <person name="Gauthier G.M."/>
            <person name="Desjardins C.A."/>
            <person name="Gallo J.E."/>
            <person name="Holder J."/>
            <person name="Sullivan T.D."/>
            <person name="Marty A.J."/>
            <person name="Carmen J.C."/>
            <person name="Chen Z."/>
            <person name="Ding L."/>
            <person name="Gujja S."/>
            <person name="Magrini V."/>
            <person name="Misas E."/>
            <person name="Mitreva M."/>
            <person name="Priest M."/>
            <person name="Saif S."/>
            <person name="Whiston E.A."/>
            <person name="Young S."/>
            <person name="Zeng Q."/>
            <person name="Goldman W.E."/>
            <person name="Mardis E.R."/>
            <person name="Taylor J.W."/>
            <person name="McEwen J.G."/>
            <person name="Clay O.K."/>
            <person name="Klein B.S."/>
            <person name="Cuomo C.A."/>
        </authorList>
    </citation>
    <scope>NUCLEOTIDE SEQUENCE [LARGE SCALE GENOMIC DNA]</scope>
    <source>
        <strain evidence="2">UAMH 139</strain>
    </source>
</reference>